<evidence type="ECO:0000313" key="3">
    <source>
        <dbReference type="Proteomes" id="UP001139451"/>
    </source>
</evidence>
<gene>
    <name evidence="2" type="ORF">M9978_08800</name>
</gene>
<dbReference type="InterPro" id="IPR037523">
    <property type="entry name" value="VOC_core"/>
</dbReference>
<sequence length="262" mass="28362">MTNPHGSWIWYELMTPDAQASRAFYEGVVGWKIDAESAMPGMEYRMIHAADGQAGGVMTLDADMLAGGARPCWLGYVGVDDVDTTVEQLKAAGGSVHLPPQDIPDVGRFAMVADPQGVPFYVMRGASDEDSNAYGRMATGHVSWNELQTSDDAASFTFYNGLFGWEKAGGMPMPWGEYAFLRNKGAGDAMDAVWGAMMPREKPEHPVGWTFYFRVPDIEAAHARVKELGGTPLSDPMEVPGGERVFHATDPHGAVFGLVAPK</sequence>
<name>A0A9X2KPB7_9SPHN</name>
<proteinExistence type="predicted"/>
<dbReference type="PANTHER" id="PTHR33993">
    <property type="entry name" value="GLYOXALASE-RELATED"/>
    <property type="match status" value="1"/>
</dbReference>
<comment type="caution">
    <text evidence="2">The sequence shown here is derived from an EMBL/GenBank/DDBJ whole genome shotgun (WGS) entry which is preliminary data.</text>
</comment>
<dbReference type="RefSeq" id="WP_254292656.1">
    <property type="nucleotide sequence ID" value="NZ_JAMLDX010000005.1"/>
</dbReference>
<reference evidence="2" key="1">
    <citation type="submission" date="2022-05" db="EMBL/GenBank/DDBJ databases">
        <title>Sphingomonas sp. strain MG17 Genome sequencing and assembly.</title>
        <authorList>
            <person name="Kim I."/>
        </authorList>
    </citation>
    <scope>NUCLEOTIDE SEQUENCE</scope>
    <source>
        <strain evidence="2">MG17</strain>
    </source>
</reference>
<dbReference type="InterPro" id="IPR052164">
    <property type="entry name" value="Anthracycline_SecMetBiosynth"/>
</dbReference>
<protein>
    <submittedName>
        <fullName evidence="2">VOC family protein</fullName>
    </submittedName>
</protein>
<dbReference type="InterPro" id="IPR029068">
    <property type="entry name" value="Glyas_Bleomycin-R_OHBP_Dase"/>
</dbReference>
<keyword evidence="3" id="KW-1185">Reference proteome</keyword>
<dbReference type="Gene3D" id="3.10.180.10">
    <property type="entry name" value="2,3-Dihydroxybiphenyl 1,2-Dioxygenase, domain 1"/>
    <property type="match status" value="2"/>
</dbReference>
<dbReference type="CDD" id="cd07247">
    <property type="entry name" value="SgaA_N_like"/>
    <property type="match status" value="2"/>
</dbReference>
<dbReference type="SUPFAM" id="SSF54593">
    <property type="entry name" value="Glyoxalase/Bleomycin resistance protein/Dihydroxybiphenyl dioxygenase"/>
    <property type="match status" value="2"/>
</dbReference>
<feature type="domain" description="VOC" evidence="1">
    <location>
        <begin position="7"/>
        <end position="125"/>
    </location>
</feature>
<dbReference type="PROSITE" id="PS51819">
    <property type="entry name" value="VOC"/>
    <property type="match status" value="2"/>
</dbReference>
<dbReference type="InterPro" id="IPR004360">
    <property type="entry name" value="Glyas_Fos-R_dOase_dom"/>
</dbReference>
<evidence type="ECO:0000259" key="1">
    <source>
        <dbReference type="PROSITE" id="PS51819"/>
    </source>
</evidence>
<dbReference type="PANTHER" id="PTHR33993:SF14">
    <property type="entry name" value="GB|AAF24581.1"/>
    <property type="match status" value="1"/>
</dbReference>
<dbReference type="EMBL" id="JAMLDX010000005">
    <property type="protein sequence ID" value="MCP3730528.1"/>
    <property type="molecule type" value="Genomic_DNA"/>
</dbReference>
<dbReference type="Proteomes" id="UP001139451">
    <property type="component" value="Unassembled WGS sequence"/>
</dbReference>
<evidence type="ECO:0000313" key="2">
    <source>
        <dbReference type="EMBL" id="MCP3730528.1"/>
    </source>
</evidence>
<dbReference type="Pfam" id="PF00903">
    <property type="entry name" value="Glyoxalase"/>
    <property type="match status" value="2"/>
</dbReference>
<accession>A0A9X2KPB7</accession>
<dbReference type="AlphaFoldDB" id="A0A9X2KPB7"/>
<organism evidence="2 3">
    <name type="scientific">Sphingomonas tagetis</name>
    <dbReference type="NCBI Taxonomy" id="2949092"/>
    <lineage>
        <taxon>Bacteria</taxon>
        <taxon>Pseudomonadati</taxon>
        <taxon>Pseudomonadota</taxon>
        <taxon>Alphaproteobacteria</taxon>
        <taxon>Sphingomonadales</taxon>
        <taxon>Sphingomonadaceae</taxon>
        <taxon>Sphingomonas</taxon>
    </lineage>
</organism>
<feature type="domain" description="VOC" evidence="1">
    <location>
        <begin position="141"/>
        <end position="261"/>
    </location>
</feature>